<dbReference type="EMBL" id="FOOG01000067">
    <property type="protein sequence ID" value="SFG62992.1"/>
    <property type="molecule type" value="Genomic_DNA"/>
</dbReference>
<feature type="region of interest" description="Disordered" evidence="1">
    <location>
        <begin position="16"/>
        <end position="40"/>
    </location>
</feature>
<keyword evidence="3" id="KW-1185">Reference proteome</keyword>
<gene>
    <name evidence="2" type="ORF">SAMN05216353_1674</name>
</gene>
<dbReference type="RefSeq" id="WP_175477939.1">
    <property type="nucleotide sequence ID" value="NZ_FOOG01000067.1"/>
</dbReference>
<dbReference type="AlphaFoldDB" id="A0A1I2TDL9"/>
<dbReference type="Proteomes" id="UP000198897">
    <property type="component" value="Unassembled WGS sequence"/>
</dbReference>
<reference evidence="3" key="1">
    <citation type="submission" date="2016-10" db="EMBL/GenBank/DDBJ databases">
        <authorList>
            <person name="Varghese N."/>
            <person name="Submissions S."/>
        </authorList>
    </citation>
    <scope>NUCLEOTIDE SEQUENCE [LARGE SCALE GENOMIC DNA]</scope>
    <source>
        <strain evidence="3">FP5</strain>
    </source>
</reference>
<organism evidence="2 3">
    <name type="scientific">Halobacillus alkaliphilus</name>
    <dbReference type="NCBI Taxonomy" id="396056"/>
    <lineage>
        <taxon>Bacteria</taxon>
        <taxon>Bacillati</taxon>
        <taxon>Bacillota</taxon>
        <taxon>Bacilli</taxon>
        <taxon>Bacillales</taxon>
        <taxon>Bacillaceae</taxon>
        <taxon>Halobacillus</taxon>
    </lineage>
</organism>
<evidence type="ECO:0000313" key="3">
    <source>
        <dbReference type="Proteomes" id="UP000198897"/>
    </source>
</evidence>
<evidence type="ECO:0000256" key="1">
    <source>
        <dbReference type="SAM" id="MobiDB-lite"/>
    </source>
</evidence>
<sequence>MIEWILSKITKKNNNPIQNRTTIHSLPPKSDKNKSEQEKGYARDCDLGWC</sequence>
<feature type="compositionally biased region" description="Basic and acidic residues" evidence="1">
    <location>
        <begin position="29"/>
        <end position="40"/>
    </location>
</feature>
<proteinExistence type="predicted"/>
<accession>A0A1I2TDL9</accession>
<protein>
    <submittedName>
        <fullName evidence="2">Uncharacterized protein</fullName>
    </submittedName>
</protein>
<name>A0A1I2TDL9_9BACI</name>
<evidence type="ECO:0000313" key="2">
    <source>
        <dbReference type="EMBL" id="SFG62992.1"/>
    </source>
</evidence>